<dbReference type="RefSeq" id="WP_042304788.1">
    <property type="nucleotide sequence ID" value="NZ_CP026113.1"/>
</dbReference>
<dbReference type="InterPro" id="IPR032710">
    <property type="entry name" value="NTF2-like_dom_sf"/>
</dbReference>
<gene>
    <name evidence="2" type="ORF">C2L65_35905</name>
</gene>
<name>A0A2I8F0H7_9BURK</name>
<dbReference type="GO" id="GO:0030638">
    <property type="term" value="P:polyketide metabolic process"/>
    <property type="evidence" value="ECO:0007669"/>
    <property type="project" value="InterPro"/>
</dbReference>
<accession>A0A2I8F0H7</accession>
<dbReference type="InterPro" id="IPR009959">
    <property type="entry name" value="Cyclase_SnoaL-like"/>
</dbReference>
<evidence type="ECO:0000313" key="3">
    <source>
        <dbReference type="Proteomes" id="UP000243502"/>
    </source>
</evidence>
<proteinExistence type="predicted"/>
<dbReference type="PANTHER" id="PTHR38436:SF1">
    <property type="entry name" value="ESTER CYCLASE"/>
    <property type="match status" value="1"/>
</dbReference>
<dbReference type="AlphaFoldDB" id="A0A2I8F0H7"/>
<dbReference type="OrthoDB" id="129343at2"/>
<evidence type="ECO:0000313" key="2">
    <source>
        <dbReference type="EMBL" id="AUT64981.1"/>
    </source>
</evidence>
<dbReference type="InterPro" id="IPR037401">
    <property type="entry name" value="SnoaL-like"/>
</dbReference>
<dbReference type="EMBL" id="CP026113">
    <property type="protein sequence ID" value="AUT64981.1"/>
    <property type="molecule type" value="Genomic_DNA"/>
</dbReference>
<dbReference type="Pfam" id="PF12680">
    <property type="entry name" value="SnoaL_2"/>
    <property type="match status" value="1"/>
</dbReference>
<organism evidence="2 3">
    <name type="scientific">Paraburkholderia terrae</name>
    <dbReference type="NCBI Taxonomy" id="311230"/>
    <lineage>
        <taxon>Bacteria</taxon>
        <taxon>Pseudomonadati</taxon>
        <taxon>Pseudomonadota</taxon>
        <taxon>Betaproteobacteria</taxon>
        <taxon>Burkholderiales</taxon>
        <taxon>Burkholderiaceae</taxon>
        <taxon>Paraburkholderia</taxon>
    </lineage>
</organism>
<dbReference type="PANTHER" id="PTHR38436">
    <property type="entry name" value="POLYKETIDE CYCLASE SNOAL-LIKE DOMAIN"/>
    <property type="match status" value="1"/>
</dbReference>
<feature type="domain" description="SnoaL-like" evidence="1">
    <location>
        <begin position="17"/>
        <end position="113"/>
    </location>
</feature>
<reference evidence="2 3" key="1">
    <citation type="submission" date="2018-01" db="EMBL/GenBank/DDBJ databases">
        <title>Species boundaries and ecological features among Paraburkholderia terrae DSMZ17804T, P. hospita DSMZ17164T and P. caribensis DSMZ13236T.</title>
        <authorList>
            <person name="Pratama A.A."/>
        </authorList>
    </citation>
    <scope>NUCLEOTIDE SEQUENCE [LARGE SCALE GENOMIC DNA]</scope>
    <source>
        <strain evidence="2 3">DSM 17804</strain>
    </source>
</reference>
<evidence type="ECO:0000259" key="1">
    <source>
        <dbReference type="Pfam" id="PF12680"/>
    </source>
</evidence>
<dbReference type="Proteomes" id="UP000243502">
    <property type="component" value="Chromosome 3"/>
</dbReference>
<dbReference type="Gene3D" id="3.10.450.50">
    <property type="match status" value="1"/>
</dbReference>
<sequence>MTNSANVQEKNKEVVLAFYKEAHFDGDVDGAIARYVGNTYIQHTAAAEDGVEGLRNYINFFLKTFPNAKGDIRRVIADGDIVAVHAHWTNLVSKNGDVGVDFFRVQDGKLVEHWDVMQAIPDASKNENTVY</sequence>
<dbReference type="SUPFAM" id="SSF54427">
    <property type="entry name" value="NTF2-like"/>
    <property type="match status" value="1"/>
</dbReference>
<protein>
    <submittedName>
        <fullName evidence="2">Polyketide cyclase</fullName>
    </submittedName>
</protein>
<dbReference type="KEGG" id="pter:C2L65_35905"/>